<organism evidence="1 2">
    <name type="scientific">Scytalidium lignicola</name>
    <name type="common">Hyphomycete</name>
    <dbReference type="NCBI Taxonomy" id="5539"/>
    <lineage>
        <taxon>Eukaryota</taxon>
        <taxon>Fungi</taxon>
        <taxon>Dikarya</taxon>
        <taxon>Ascomycota</taxon>
        <taxon>Pezizomycotina</taxon>
        <taxon>Leotiomycetes</taxon>
        <taxon>Leotiomycetes incertae sedis</taxon>
        <taxon>Scytalidium</taxon>
    </lineage>
</organism>
<feature type="non-terminal residue" evidence="1">
    <location>
        <position position="1"/>
    </location>
</feature>
<dbReference type="OrthoDB" id="3508765at2759"/>
<evidence type="ECO:0000313" key="2">
    <source>
        <dbReference type="Proteomes" id="UP000258309"/>
    </source>
</evidence>
<dbReference type="Proteomes" id="UP000258309">
    <property type="component" value="Unassembled WGS sequence"/>
</dbReference>
<sequence length="180" mass="20743">MPELTEDSTFLFDDATHYNYGSEWQKIFSRIPRLVDSRVSPEDLKKRNVRRTMERAEAQDQKEAENYHLDLETSSQSSRFSDEIDYSSYHWDSVIGMIWIADFEALQSGKALMAWYDDCGRIVRSIRIDPKEIQTFSGMLIQGIAYELGQWQLADVGDDYEVGGVCCPPGFEQSFLNSVI</sequence>
<comment type="caution">
    <text evidence="1">The sequence shown here is derived from an EMBL/GenBank/DDBJ whole genome shotgun (WGS) entry which is preliminary data.</text>
</comment>
<name>A0A3E2GUF1_SCYLI</name>
<feature type="non-terminal residue" evidence="1">
    <location>
        <position position="180"/>
    </location>
</feature>
<dbReference type="AlphaFoldDB" id="A0A3E2GUF1"/>
<accession>A0A3E2GUF1</accession>
<protein>
    <submittedName>
        <fullName evidence="1">Uncharacterized protein</fullName>
    </submittedName>
</protein>
<dbReference type="EMBL" id="NCSJ02000404">
    <property type="protein sequence ID" value="RFU24761.1"/>
    <property type="molecule type" value="Genomic_DNA"/>
</dbReference>
<gene>
    <name evidence="1" type="ORF">B7463_g11577</name>
</gene>
<evidence type="ECO:0000313" key="1">
    <source>
        <dbReference type="EMBL" id="RFU24761.1"/>
    </source>
</evidence>
<reference evidence="1 2" key="1">
    <citation type="submission" date="2018-05" db="EMBL/GenBank/DDBJ databases">
        <title>Draft genome sequence of Scytalidium lignicola DSM 105466, a ubiquitous saprotrophic fungus.</title>
        <authorList>
            <person name="Buettner E."/>
            <person name="Gebauer A.M."/>
            <person name="Hofrichter M."/>
            <person name="Liers C."/>
            <person name="Kellner H."/>
        </authorList>
    </citation>
    <scope>NUCLEOTIDE SEQUENCE [LARGE SCALE GENOMIC DNA]</scope>
    <source>
        <strain evidence="1 2">DSM 105466</strain>
    </source>
</reference>
<proteinExistence type="predicted"/>
<keyword evidence="2" id="KW-1185">Reference proteome</keyword>
<dbReference type="STRING" id="5539.A0A3E2GUF1"/>